<protein>
    <submittedName>
        <fullName evidence="2">Alpha/beta hydrolase</fullName>
    </submittedName>
</protein>
<dbReference type="PANTHER" id="PTHR43798">
    <property type="entry name" value="MONOACYLGLYCEROL LIPASE"/>
    <property type="match status" value="1"/>
</dbReference>
<dbReference type="GO" id="GO:0016787">
    <property type="term" value="F:hydrolase activity"/>
    <property type="evidence" value="ECO:0007669"/>
    <property type="project" value="UniProtKB-KW"/>
</dbReference>
<accession>W8RAH3</accession>
<dbReference type="InterPro" id="IPR050266">
    <property type="entry name" value="AB_hydrolase_sf"/>
</dbReference>
<dbReference type="PATRIC" id="fig|316.77.peg.1993"/>
<reference evidence="2 3" key="2">
    <citation type="submission" date="2014-03" db="EMBL/GenBank/DDBJ databases">
        <authorList>
            <person name="Baltrus D."/>
            <person name="Dougherty K."/>
        </authorList>
    </citation>
    <scope>NUCLEOTIDE SEQUENCE</scope>
    <source>
        <strain evidence="2 3">28a24</strain>
    </source>
</reference>
<dbReference type="PANTHER" id="PTHR43798:SF33">
    <property type="entry name" value="HYDROLASE, PUTATIVE (AFU_ORTHOLOGUE AFUA_2G14860)-RELATED"/>
    <property type="match status" value="1"/>
</dbReference>
<dbReference type="GO" id="GO:0016020">
    <property type="term" value="C:membrane"/>
    <property type="evidence" value="ECO:0007669"/>
    <property type="project" value="TreeGrafter"/>
</dbReference>
<dbReference type="AlphaFoldDB" id="W8RAH3"/>
<gene>
    <name evidence="2" type="ORF">CH92_09970</name>
</gene>
<dbReference type="Pfam" id="PF00561">
    <property type="entry name" value="Abhydrolase_1"/>
    <property type="match status" value="1"/>
</dbReference>
<dbReference type="KEGG" id="pstt:CH92_09970"/>
<dbReference type="OrthoDB" id="9779853at2"/>
<dbReference type="InterPro" id="IPR029058">
    <property type="entry name" value="AB_hydrolase_fold"/>
</dbReference>
<evidence type="ECO:0000259" key="1">
    <source>
        <dbReference type="Pfam" id="PF00561"/>
    </source>
</evidence>
<evidence type="ECO:0000313" key="2">
    <source>
        <dbReference type="EMBL" id="AHL75417.1"/>
    </source>
</evidence>
<sequence>MNVSIEDRYLPTEHGEVFTRRWRTRHTRKTPIVLLHDSLGCVELWRDFPERLAAATARDVIAYDRLGFGRSMPHPGGWSNHYIRDEAERLFPQVWQALDIEYFIAFGHSAGGIMATSLASRYPRHCRALIAESALAFVEDRTLQGIRQARAAFAEPGQLERLRKYHGDKAQWILSAWIDTWLSDSYAGWTIADSARDFACPLLAIHGLEDEYGSIAHPQRIAALGKGPTHQLLLENCQHVPHREHPKAVLEAVERFLKSVDA</sequence>
<keyword evidence="2" id="KW-0378">Hydrolase</keyword>
<dbReference type="InterPro" id="IPR000073">
    <property type="entry name" value="AB_hydrolase_1"/>
</dbReference>
<name>W8RAH3_STUST</name>
<dbReference type="EMBL" id="CP007441">
    <property type="protein sequence ID" value="AHL75417.1"/>
    <property type="molecule type" value="Genomic_DNA"/>
</dbReference>
<reference evidence="3" key="1">
    <citation type="journal article" date="2014" name="Genome Announc.">
        <title>Complete Genome Sequence of the Highly Transformable Pseudomonas stutzeri Strain 28a24.</title>
        <authorList>
            <person name="Smith B.A."/>
            <person name="Dougherty K.M."/>
            <person name="Baltrus D.A."/>
        </authorList>
    </citation>
    <scope>NUCLEOTIDE SEQUENCE [LARGE SCALE GENOMIC DNA]</scope>
    <source>
        <strain evidence="3">28a24</strain>
    </source>
</reference>
<dbReference type="Gene3D" id="3.40.50.1820">
    <property type="entry name" value="alpha/beta hydrolase"/>
    <property type="match status" value="1"/>
</dbReference>
<dbReference type="RefSeq" id="WP_025241600.1">
    <property type="nucleotide sequence ID" value="NZ_CP007441.1"/>
</dbReference>
<dbReference type="SUPFAM" id="SSF53474">
    <property type="entry name" value="alpha/beta-Hydrolases"/>
    <property type="match status" value="1"/>
</dbReference>
<organism evidence="2 3">
    <name type="scientific">Stutzerimonas stutzeri</name>
    <name type="common">Pseudomonas stutzeri</name>
    <dbReference type="NCBI Taxonomy" id="316"/>
    <lineage>
        <taxon>Bacteria</taxon>
        <taxon>Pseudomonadati</taxon>
        <taxon>Pseudomonadota</taxon>
        <taxon>Gammaproteobacteria</taxon>
        <taxon>Pseudomonadales</taxon>
        <taxon>Pseudomonadaceae</taxon>
        <taxon>Stutzerimonas</taxon>
    </lineage>
</organism>
<dbReference type="Proteomes" id="UP000019522">
    <property type="component" value="Chromosome"/>
</dbReference>
<evidence type="ECO:0000313" key="3">
    <source>
        <dbReference type="Proteomes" id="UP000019522"/>
    </source>
</evidence>
<feature type="domain" description="AB hydrolase-1" evidence="1">
    <location>
        <begin position="31"/>
        <end position="148"/>
    </location>
</feature>
<proteinExistence type="predicted"/>